<keyword evidence="5" id="KW-0004">4Fe-4S</keyword>
<sequence length="618" mass="70982">MDAENRFSITEEQETFYYFILIPLTLLVIILVDRYHNKNPVKSLNNPNVLEAQDKVIIVYSTYLNNTFKLANKLSKNILQKSEVVSIANLDLDSVAKNPSKNATFVFLLPTHTDGQPCPDSLIFFNWLEDLKNDHRVGKGTYFKWIKRIIIFGIGDSNYGGDRFCLNSRNVHKWFRYLGAGEETESLILGDTSTNDEDFVDVKLNLLIEYFNEQAITAREEILRVLEHDPFASNEVESQEDDDDEEEEFSDEEEKESENVVDLEDMGKVAKTLNDNKIKVEEEDTDGVVIVRSKGRKSTATEGKVFKEMVTPTIRGNLEKQGYKIVGSHSGVKICRWTKAMLRGRGGCYKHTFYGIDSHRCMESTPSLACANKCVFCWRHGTNPVGTEWKWQTDEPELIYDGITKNHYKMIKTLKGLPGLVAERFEEAKKIKHAALSLVGEPIMYPRINELLNLMHQDEVSTFMVTNAQFPDAIRNLIPVTQLYVSIDAATKDSLKKVDKPLFRDFWERFILSLQAMGERKERTVYRFTLVKEYNTEEIDQYVELVKIGKPDFIEVKGFVYKFIQLCTNLNFSVTFCGVGSKIRMSNVPYYQEVVSFVSKMCEKLGDEYEISCQHGKA</sequence>
<dbReference type="InterPro" id="IPR007197">
    <property type="entry name" value="rSAM"/>
</dbReference>
<evidence type="ECO:0000256" key="5">
    <source>
        <dbReference type="ARBA" id="ARBA00022485"/>
    </source>
</evidence>
<dbReference type="InterPro" id="IPR058240">
    <property type="entry name" value="rSAM_sf"/>
</dbReference>
<dbReference type="GO" id="GO:0031591">
    <property type="term" value="P:wybutosine biosynthetic process"/>
    <property type="evidence" value="ECO:0007669"/>
    <property type="project" value="TreeGrafter"/>
</dbReference>
<protein>
    <recommendedName>
        <fullName evidence="4">tRNA 4-demethylwyosine synthase (AdoMet-dependent)</fullName>
        <ecNumber evidence="4">4.1.3.44</ecNumber>
    </recommendedName>
</protein>
<name>A0AAD5UBI4_9FUNG</name>
<evidence type="ECO:0000313" key="16">
    <source>
        <dbReference type="EMBL" id="KAJ3227479.1"/>
    </source>
</evidence>
<keyword evidence="8" id="KW-0479">Metal-binding</keyword>
<evidence type="ECO:0000256" key="12">
    <source>
        <dbReference type="ARBA" id="ARBA00049466"/>
    </source>
</evidence>
<feature type="transmembrane region" description="Helical" evidence="14">
    <location>
        <begin position="15"/>
        <end position="32"/>
    </location>
</feature>
<reference evidence="16" key="1">
    <citation type="submission" date="2020-05" db="EMBL/GenBank/DDBJ databases">
        <title>Phylogenomic resolution of chytrid fungi.</title>
        <authorList>
            <person name="Stajich J.E."/>
            <person name="Amses K."/>
            <person name="Simmons R."/>
            <person name="Seto K."/>
            <person name="Myers J."/>
            <person name="Bonds A."/>
            <person name="Quandt C.A."/>
            <person name="Barry K."/>
            <person name="Liu P."/>
            <person name="Grigoriev I."/>
            <person name="Longcore J.E."/>
            <person name="James T.Y."/>
        </authorList>
    </citation>
    <scope>NUCLEOTIDE SEQUENCE</scope>
    <source>
        <strain evidence="16">JEL0476</strain>
    </source>
</reference>
<dbReference type="PANTHER" id="PTHR13930:SF0">
    <property type="entry name" value="S-ADENOSYL-L-METHIONINE-DEPENDENT TRNA 4-DEMETHYLWYOSINE SYNTHASE TYW1-RELATED"/>
    <property type="match status" value="1"/>
</dbReference>
<dbReference type="InterPro" id="IPR034556">
    <property type="entry name" value="tRNA_wybutosine-synthase"/>
</dbReference>
<dbReference type="GO" id="GO:0051539">
    <property type="term" value="F:4 iron, 4 sulfur cluster binding"/>
    <property type="evidence" value="ECO:0007669"/>
    <property type="project" value="UniProtKB-KW"/>
</dbReference>
<evidence type="ECO:0000256" key="11">
    <source>
        <dbReference type="ARBA" id="ARBA00023239"/>
    </source>
</evidence>
<evidence type="ECO:0000256" key="7">
    <source>
        <dbReference type="ARBA" id="ARBA00022694"/>
    </source>
</evidence>
<dbReference type="Pfam" id="PF04055">
    <property type="entry name" value="Radical_SAM"/>
    <property type="match status" value="1"/>
</dbReference>
<feature type="domain" description="Flavodoxin-like" evidence="15">
    <location>
        <begin position="56"/>
        <end position="207"/>
    </location>
</feature>
<evidence type="ECO:0000256" key="3">
    <source>
        <dbReference type="ARBA" id="ARBA00010115"/>
    </source>
</evidence>
<keyword evidence="14" id="KW-1133">Transmembrane helix</keyword>
<dbReference type="SUPFAM" id="SSF102114">
    <property type="entry name" value="Radical SAM enzymes"/>
    <property type="match status" value="1"/>
</dbReference>
<keyword evidence="10" id="KW-0411">Iron-sulfur</keyword>
<comment type="catalytic activity">
    <reaction evidence="12">
        <text>N(1)-methylguanosine(37) in tRNA(Phe) + pyruvate + S-adenosyl-L-methionine = 4-demethylwyosine(37) in tRNA(Phe) + 5'-deoxyadenosine + L-methionine + CO2 + H2O</text>
        <dbReference type="Rhea" id="RHEA:36347"/>
        <dbReference type="Rhea" id="RHEA-COMP:10164"/>
        <dbReference type="Rhea" id="RHEA-COMP:10165"/>
        <dbReference type="ChEBI" id="CHEBI:15361"/>
        <dbReference type="ChEBI" id="CHEBI:15377"/>
        <dbReference type="ChEBI" id="CHEBI:16526"/>
        <dbReference type="ChEBI" id="CHEBI:17319"/>
        <dbReference type="ChEBI" id="CHEBI:57844"/>
        <dbReference type="ChEBI" id="CHEBI:59789"/>
        <dbReference type="ChEBI" id="CHEBI:64315"/>
        <dbReference type="ChEBI" id="CHEBI:73542"/>
        <dbReference type="EC" id="4.1.3.44"/>
    </reaction>
</comment>
<evidence type="ECO:0000313" key="17">
    <source>
        <dbReference type="Proteomes" id="UP001211065"/>
    </source>
</evidence>
<evidence type="ECO:0000256" key="14">
    <source>
        <dbReference type="SAM" id="Phobius"/>
    </source>
</evidence>
<dbReference type="SUPFAM" id="SSF52218">
    <property type="entry name" value="Flavoproteins"/>
    <property type="match status" value="1"/>
</dbReference>
<dbReference type="InterPro" id="IPR013785">
    <property type="entry name" value="Aldolase_TIM"/>
</dbReference>
<organism evidence="16 17">
    <name type="scientific">Clydaea vesicula</name>
    <dbReference type="NCBI Taxonomy" id="447962"/>
    <lineage>
        <taxon>Eukaryota</taxon>
        <taxon>Fungi</taxon>
        <taxon>Fungi incertae sedis</taxon>
        <taxon>Chytridiomycota</taxon>
        <taxon>Chytridiomycota incertae sedis</taxon>
        <taxon>Chytridiomycetes</taxon>
        <taxon>Lobulomycetales</taxon>
        <taxon>Lobulomycetaceae</taxon>
        <taxon>Clydaea</taxon>
    </lineage>
</organism>
<dbReference type="CDD" id="cd01335">
    <property type="entry name" value="Radical_SAM"/>
    <property type="match status" value="1"/>
</dbReference>
<comment type="similarity">
    <text evidence="3">Belongs to the TYW1 family.</text>
</comment>
<keyword evidence="11" id="KW-0456">Lyase</keyword>
<keyword evidence="7" id="KW-0819">tRNA processing</keyword>
<dbReference type="GO" id="GO:0102521">
    <property type="term" value="F:tRNA-4-demethylwyosine synthase activity"/>
    <property type="evidence" value="ECO:0007669"/>
    <property type="project" value="UniProtKB-EC"/>
</dbReference>
<dbReference type="SFLD" id="SFLDS00029">
    <property type="entry name" value="Radical_SAM"/>
    <property type="match status" value="1"/>
</dbReference>
<keyword evidence="9" id="KW-0408">Iron</keyword>
<evidence type="ECO:0000256" key="9">
    <source>
        <dbReference type="ARBA" id="ARBA00023004"/>
    </source>
</evidence>
<evidence type="ECO:0000256" key="13">
    <source>
        <dbReference type="SAM" id="MobiDB-lite"/>
    </source>
</evidence>
<dbReference type="GO" id="GO:0046872">
    <property type="term" value="F:metal ion binding"/>
    <property type="evidence" value="ECO:0007669"/>
    <property type="project" value="UniProtKB-KW"/>
</dbReference>
<evidence type="ECO:0000256" key="8">
    <source>
        <dbReference type="ARBA" id="ARBA00022723"/>
    </source>
</evidence>
<keyword evidence="17" id="KW-1185">Reference proteome</keyword>
<feature type="region of interest" description="Disordered" evidence="13">
    <location>
        <begin position="233"/>
        <end position="261"/>
    </location>
</feature>
<comment type="caution">
    <text evidence="16">The sequence shown here is derived from an EMBL/GenBank/DDBJ whole genome shotgun (WGS) entry which is preliminary data.</text>
</comment>
<dbReference type="Pfam" id="PF08608">
    <property type="entry name" value="Wyosine_form"/>
    <property type="match status" value="1"/>
</dbReference>
<keyword evidence="14" id="KW-0812">Transmembrane</keyword>
<dbReference type="EC" id="4.1.3.44" evidence="4"/>
<dbReference type="PROSITE" id="PS50902">
    <property type="entry name" value="FLAVODOXIN_LIKE"/>
    <property type="match status" value="1"/>
</dbReference>
<proteinExistence type="inferred from homology"/>
<dbReference type="EMBL" id="JADGJW010000016">
    <property type="protein sequence ID" value="KAJ3227479.1"/>
    <property type="molecule type" value="Genomic_DNA"/>
</dbReference>
<dbReference type="AlphaFoldDB" id="A0AAD5UBI4"/>
<evidence type="ECO:0000256" key="2">
    <source>
        <dbReference type="ARBA" id="ARBA00004797"/>
    </source>
</evidence>
<accession>A0AAD5UBI4</accession>
<gene>
    <name evidence="16" type="primary">TYW1</name>
    <name evidence="16" type="ORF">HK099_001935</name>
</gene>
<dbReference type="Gene3D" id="3.20.20.70">
    <property type="entry name" value="Aldolase class I"/>
    <property type="match status" value="1"/>
</dbReference>
<dbReference type="InterPro" id="IPR013917">
    <property type="entry name" value="tRNA_wybutosine-synth"/>
</dbReference>
<dbReference type="Gene3D" id="3.40.50.360">
    <property type="match status" value="1"/>
</dbReference>
<keyword evidence="6" id="KW-0949">S-adenosyl-L-methionine</keyword>
<dbReference type="SFLD" id="SFLDG01071">
    <property type="entry name" value="tRNA_wybutosine-synthesizing"/>
    <property type="match status" value="1"/>
</dbReference>
<evidence type="ECO:0000256" key="1">
    <source>
        <dbReference type="ARBA" id="ARBA00001966"/>
    </source>
</evidence>
<comment type="cofactor">
    <cofactor evidence="1">
        <name>[4Fe-4S] cluster</name>
        <dbReference type="ChEBI" id="CHEBI:49883"/>
    </cofactor>
</comment>
<keyword evidence="14" id="KW-0472">Membrane</keyword>
<evidence type="ECO:0000259" key="15">
    <source>
        <dbReference type="PROSITE" id="PS50902"/>
    </source>
</evidence>
<evidence type="ECO:0000256" key="4">
    <source>
        <dbReference type="ARBA" id="ARBA00012821"/>
    </source>
</evidence>
<dbReference type="GO" id="GO:0010181">
    <property type="term" value="F:FMN binding"/>
    <property type="evidence" value="ECO:0007669"/>
    <property type="project" value="InterPro"/>
</dbReference>
<evidence type="ECO:0000256" key="6">
    <source>
        <dbReference type="ARBA" id="ARBA00022691"/>
    </source>
</evidence>
<comment type="pathway">
    <text evidence="2">tRNA modification; wybutosine-tRNA(Phe) biosynthesis.</text>
</comment>
<dbReference type="Pfam" id="PF00258">
    <property type="entry name" value="Flavodoxin_1"/>
    <property type="match status" value="1"/>
</dbReference>
<dbReference type="PANTHER" id="PTHR13930">
    <property type="entry name" value="S-ADENOSYL-L-METHIONINE-DEPENDENT TRNA 4-DEMETHYLWYOSINE SYNTHASE"/>
    <property type="match status" value="1"/>
</dbReference>
<dbReference type="InterPro" id="IPR008254">
    <property type="entry name" value="Flavodoxin/NO_synth"/>
</dbReference>
<dbReference type="Proteomes" id="UP001211065">
    <property type="component" value="Unassembled WGS sequence"/>
</dbReference>
<dbReference type="InterPro" id="IPR029039">
    <property type="entry name" value="Flavoprotein-like_sf"/>
</dbReference>
<dbReference type="SFLD" id="SFLDF00284">
    <property type="entry name" value="tRNA_wybutosine-synthesizing"/>
    <property type="match status" value="1"/>
</dbReference>
<feature type="compositionally biased region" description="Acidic residues" evidence="13">
    <location>
        <begin position="237"/>
        <end position="261"/>
    </location>
</feature>
<evidence type="ECO:0000256" key="10">
    <source>
        <dbReference type="ARBA" id="ARBA00023014"/>
    </source>
</evidence>